<feature type="domain" description="Beta-ketoacyl-[acyl-carrier-protein] synthase III C-terminal" evidence="3">
    <location>
        <begin position="232"/>
        <end position="321"/>
    </location>
</feature>
<proteinExistence type="predicted"/>
<dbReference type="Gene3D" id="3.40.47.10">
    <property type="match status" value="2"/>
</dbReference>
<dbReference type="Pfam" id="PF08541">
    <property type="entry name" value="ACP_syn_III_C"/>
    <property type="match status" value="1"/>
</dbReference>
<dbReference type="InterPro" id="IPR016039">
    <property type="entry name" value="Thiolase-like"/>
</dbReference>
<dbReference type="AlphaFoldDB" id="A0A5C6V9W5"/>
<gene>
    <name evidence="5" type="ORF">FRX97_02275</name>
</gene>
<evidence type="ECO:0000256" key="1">
    <source>
        <dbReference type="ARBA" id="ARBA00022679"/>
    </source>
</evidence>
<evidence type="ECO:0000313" key="6">
    <source>
        <dbReference type="Proteomes" id="UP000321168"/>
    </source>
</evidence>
<dbReference type="GO" id="GO:0006633">
    <property type="term" value="P:fatty acid biosynthetic process"/>
    <property type="evidence" value="ECO:0007669"/>
    <property type="project" value="InterPro"/>
</dbReference>
<dbReference type="PANTHER" id="PTHR34069">
    <property type="entry name" value="3-OXOACYL-[ACYL-CARRIER-PROTEIN] SYNTHASE 3"/>
    <property type="match status" value="1"/>
</dbReference>
<evidence type="ECO:0000259" key="3">
    <source>
        <dbReference type="Pfam" id="PF08541"/>
    </source>
</evidence>
<dbReference type="OrthoDB" id="2514738at2"/>
<dbReference type="Proteomes" id="UP000321168">
    <property type="component" value="Unassembled WGS sequence"/>
</dbReference>
<accession>A0A5C6V9W5</accession>
<dbReference type="PANTHER" id="PTHR34069:SF2">
    <property type="entry name" value="BETA-KETOACYL-[ACYL-CARRIER-PROTEIN] SYNTHASE III"/>
    <property type="match status" value="1"/>
</dbReference>
<feature type="domain" description="Beta-ketoacyl-[acyl-carrier-protein] synthase III N-terminal" evidence="4">
    <location>
        <begin position="111"/>
        <end position="184"/>
    </location>
</feature>
<dbReference type="EMBL" id="VORB01000002">
    <property type="protein sequence ID" value="TXC81939.1"/>
    <property type="molecule type" value="Genomic_DNA"/>
</dbReference>
<evidence type="ECO:0000313" key="5">
    <source>
        <dbReference type="EMBL" id="TXC81939.1"/>
    </source>
</evidence>
<sequence length="322" mass="36161">MIGIKSIQSFTPGTPIAVHESNEFKNLNAVEREYFETVGIDTVYDSGNLQSYDLAKGASEQLLEQNGLEGKDLDFIIYIQSRTPEHFISSEATRLQHDLGANSAMAFAISNLGCADSSMAIKLAMDLLKANKKAKNVLICYGNKLYSNYRFRYPVTVMGDGGIAALIGRTENNQILDIQMQSNGAYWDLFKMEYRGKKDEEFKETCSNLRKYGFELAIESKNRFQELNQKVLDHNGLTSSEIDHYMLQNISSRAYEYYEQAFDIKLSPICQMNLSKYGHLGSGDVFLNFKTGVDSGLFQEGQNVLIMNNSPAAAWSTVLLEI</sequence>
<dbReference type="InterPro" id="IPR013751">
    <property type="entry name" value="ACP_syn_III_N"/>
</dbReference>
<dbReference type="SUPFAM" id="SSF53901">
    <property type="entry name" value="Thiolase-like"/>
    <property type="match status" value="1"/>
</dbReference>
<reference evidence="5 6" key="1">
    <citation type="submission" date="2019-08" db="EMBL/GenBank/DDBJ databases">
        <title>Genome of Luteibaculum oceani JCM 18817.</title>
        <authorList>
            <person name="Bowman J.P."/>
        </authorList>
    </citation>
    <scope>NUCLEOTIDE SEQUENCE [LARGE SCALE GENOMIC DNA]</scope>
    <source>
        <strain evidence="5 6">JCM 18817</strain>
    </source>
</reference>
<keyword evidence="6" id="KW-1185">Reference proteome</keyword>
<protein>
    <submittedName>
        <fullName evidence="5">3-oxoacyl-ACP synthase</fullName>
    </submittedName>
</protein>
<dbReference type="CDD" id="cd00827">
    <property type="entry name" value="init_cond_enzymes"/>
    <property type="match status" value="1"/>
</dbReference>
<dbReference type="GO" id="GO:0044550">
    <property type="term" value="P:secondary metabolite biosynthetic process"/>
    <property type="evidence" value="ECO:0007669"/>
    <property type="project" value="TreeGrafter"/>
</dbReference>
<keyword evidence="2" id="KW-0012">Acyltransferase</keyword>
<dbReference type="GO" id="GO:0004315">
    <property type="term" value="F:3-oxoacyl-[acyl-carrier-protein] synthase activity"/>
    <property type="evidence" value="ECO:0007669"/>
    <property type="project" value="InterPro"/>
</dbReference>
<name>A0A5C6V9W5_9FLAO</name>
<evidence type="ECO:0000259" key="4">
    <source>
        <dbReference type="Pfam" id="PF08545"/>
    </source>
</evidence>
<keyword evidence="1" id="KW-0808">Transferase</keyword>
<organism evidence="5 6">
    <name type="scientific">Luteibaculum oceani</name>
    <dbReference type="NCBI Taxonomy" id="1294296"/>
    <lineage>
        <taxon>Bacteria</taxon>
        <taxon>Pseudomonadati</taxon>
        <taxon>Bacteroidota</taxon>
        <taxon>Flavobacteriia</taxon>
        <taxon>Flavobacteriales</taxon>
        <taxon>Luteibaculaceae</taxon>
        <taxon>Luteibaculum</taxon>
    </lineage>
</organism>
<dbReference type="Pfam" id="PF08545">
    <property type="entry name" value="ACP_syn_III"/>
    <property type="match status" value="1"/>
</dbReference>
<dbReference type="InterPro" id="IPR013747">
    <property type="entry name" value="ACP_syn_III_C"/>
</dbReference>
<evidence type="ECO:0000256" key="2">
    <source>
        <dbReference type="ARBA" id="ARBA00023315"/>
    </source>
</evidence>
<dbReference type="RefSeq" id="WP_147012966.1">
    <property type="nucleotide sequence ID" value="NZ_VORB01000002.1"/>
</dbReference>
<comment type="caution">
    <text evidence="5">The sequence shown here is derived from an EMBL/GenBank/DDBJ whole genome shotgun (WGS) entry which is preliminary data.</text>
</comment>